<dbReference type="CDD" id="cd02142">
    <property type="entry name" value="McbC_SagB-like_oxidoreductase"/>
    <property type="match status" value="1"/>
</dbReference>
<reference evidence="2" key="1">
    <citation type="journal article" date="2015" name="Proc. Natl. Acad. Sci. U.S.A.">
        <title>Networks of energetic and metabolic interactions define dynamics in microbial communities.</title>
        <authorList>
            <person name="Embree M."/>
            <person name="Liu J.K."/>
            <person name="Al-Bassam M.M."/>
            <person name="Zengler K."/>
        </authorList>
    </citation>
    <scope>NUCLEOTIDE SEQUENCE</scope>
</reference>
<gene>
    <name evidence="2" type="ORF">ASZ90_006843</name>
</gene>
<dbReference type="InterPro" id="IPR000415">
    <property type="entry name" value="Nitroreductase-like"/>
</dbReference>
<evidence type="ECO:0000313" key="2">
    <source>
        <dbReference type="EMBL" id="KUG23401.1"/>
    </source>
</evidence>
<dbReference type="GO" id="GO:0016491">
    <property type="term" value="F:oxidoreductase activity"/>
    <property type="evidence" value="ECO:0007669"/>
    <property type="project" value="InterPro"/>
</dbReference>
<dbReference type="PANTHER" id="PTHR43745">
    <property type="entry name" value="NITROREDUCTASE MJ1384-RELATED"/>
    <property type="match status" value="1"/>
</dbReference>
<protein>
    <submittedName>
        <fullName evidence="2">Oxygen-insensitive nadph nitroreductase</fullName>
    </submittedName>
</protein>
<dbReference type="EMBL" id="LNQE01000909">
    <property type="protein sequence ID" value="KUG23401.1"/>
    <property type="molecule type" value="Genomic_DNA"/>
</dbReference>
<dbReference type="AlphaFoldDB" id="A0A0W8FRH9"/>
<sequence>MFKKTFITGVVILIIVSFVTISRAAELLSVKLPAPNLNSGKSLMQSLQLRKSSRDFSTKKLSLEVLSSMLWAANGINRAESGKRTAPSAVNWQEIDIYIAMADGLYLYNAKEHILKQVIKKDIRELTGKQAFVKEAPVNLIYVADYSRMGKANADERNFYSAADTGFIAQNVYLYCASEGLATVIRGSIDKDVLAKAMRLSDNQKIIMSQTVGYPE</sequence>
<accession>A0A0W8FRH9</accession>
<dbReference type="Pfam" id="PF00881">
    <property type="entry name" value="Nitroreductase"/>
    <property type="match status" value="1"/>
</dbReference>
<feature type="domain" description="Nitroreductase" evidence="1">
    <location>
        <begin position="50"/>
        <end position="214"/>
    </location>
</feature>
<name>A0A0W8FRH9_9ZZZZ</name>
<dbReference type="Gene3D" id="3.40.109.10">
    <property type="entry name" value="NADH Oxidase"/>
    <property type="match status" value="1"/>
</dbReference>
<dbReference type="SUPFAM" id="SSF55469">
    <property type="entry name" value="FMN-dependent nitroreductase-like"/>
    <property type="match status" value="1"/>
</dbReference>
<evidence type="ECO:0000259" key="1">
    <source>
        <dbReference type="Pfam" id="PF00881"/>
    </source>
</evidence>
<comment type="caution">
    <text evidence="2">The sequence shown here is derived from an EMBL/GenBank/DDBJ whole genome shotgun (WGS) entry which is preliminary data.</text>
</comment>
<dbReference type="PANTHER" id="PTHR43745:SF2">
    <property type="entry name" value="NITROREDUCTASE MJ1384-RELATED"/>
    <property type="match status" value="1"/>
</dbReference>
<organism evidence="2">
    <name type="scientific">hydrocarbon metagenome</name>
    <dbReference type="NCBI Taxonomy" id="938273"/>
    <lineage>
        <taxon>unclassified sequences</taxon>
        <taxon>metagenomes</taxon>
        <taxon>ecological metagenomes</taxon>
    </lineage>
</organism>
<dbReference type="InterPro" id="IPR029479">
    <property type="entry name" value="Nitroreductase"/>
</dbReference>
<dbReference type="InterPro" id="IPR052544">
    <property type="entry name" value="Bacteriocin_Proc_Enz"/>
</dbReference>
<proteinExistence type="predicted"/>